<dbReference type="PROSITE" id="PS51257">
    <property type="entry name" value="PROKAR_LIPOPROTEIN"/>
    <property type="match status" value="1"/>
</dbReference>
<feature type="domain" description="DUF6993" evidence="2">
    <location>
        <begin position="60"/>
        <end position="142"/>
    </location>
</feature>
<dbReference type="EMBL" id="CP090958">
    <property type="protein sequence ID" value="WGW10463.1"/>
    <property type="molecule type" value="Genomic_DNA"/>
</dbReference>
<gene>
    <name evidence="3" type="ORF">LWF01_09895</name>
</gene>
<feature type="region of interest" description="Disordered" evidence="1">
    <location>
        <begin position="26"/>
        <end position="64"/>
    </location>
</feature>
<dbReference type="RefSeq" id="WP_349637242.1">
    <property type="nucleotide sequence ID" value="NZ_CP090958.1"/>
</dbReference>
<dbReference type="Pfam" id="PF22504">
    <property type="entry name" value="DUF6993"/>
    <property type="match status" value="1"/>
</dbReference>
<accession>A0ABY8QNC3</accession>
<organism evidence="3 4">
    <name type="scientific">Saxibacter everestensis</name>
    <dbReference type="NCBI Taxonomy" id="2909229"/>
    <lineage>
        <taxon>Bacteria</taxon>
        <taxon>Bacillati</taxon>
        <taxon>Actinomycetota</taxon>
        <taxon>Actinomycetes</taxon>
        <taxon>Micrococcales</taxon>
        <taxon>Brevibacteriaceae</taxon>
        <taxon>Saxibacter</taxon>
    </lineage>
</organism>
<feature type="compositionally biased region" description="Basic and acidic residues" evidence="1">
    <location>
        <begin position="144"/>
        <end position="164"/>
    </location>
</feature>
<evidence type="ECO:0000313" key="3">
    <source>
        <dbReference type="EMBL" id="WGW10463.1"/>
    </source>
</evidence>
<dbReference type="InterPro" id="IPR054262">
    <property type="entry name" value="DUF6993"/>
</dbReference>
<protein>
    <recommendedName>
        <fullName evidence="2">DUF6993 domain-containing protein</fullName>
    </recommendedName>
</protein>
<evidence type="ECO:0000259" key="2">
    <source>
        <dbReference type="Pfam" id="PF22504"/>
    </source>
</evidence>
<keyword evidence="4" id="KW-1185">Reference proteome</keyword>
<name>A0ABY8QNC3_9MICO</name>
<sequence length="186" mass="18961">MHQVTRARLVVTIAAVCAAGITGCSGPAQEDAPPQQSQTTGGAQSEGDSGDVETAKSALEKLAGKSSLPTSKQLFDALQDAGFKDDQLEASIDKSPLGHDVPSKMFGIRVSDGCVIGEVREGKVSAELAQPIESLDSCLIGEVDLPKGVERKSGEPKSDDEKDSAATSGADADSSENSEGSGVAGE</sequence>
<dbReference type="Proteomes" id="UP001209083">
    <property type="component" value="Chromosome"/>
</dbReference>
<feature type="compositionally biased region" description="Polar residues" evidence="1">
    <location>
        <begin position="34"/>
        <end position="47"/>
    </location>
</feature>
<proteinExistence type="predicted"/>
<reference evidence="3 4" key="1">
    <citation type="submission" date="2023-05" db="EMBL/GenBank/DDBJ databases">
        <title>Lithophilousrod everest ZFBP1038 complete genpme.</title>
        <authorList>
            <person name="Tian M."/>
        </authorList>
    </citation>
    <scope>NUCLEOTIDE SEQUENCE [LARGE SCALE GENOMIC DNA]</scope>
    <source>
        <strain evidence="3 4">ZFBP1038</strain>
    </source>
</reference>
<evidence type="ECO:0000256" key="1">
    <source>
        <dbReference type="SAM" id="MobiDB-lite"/>
    </source>
</evidence>
<evidence type="ECO:0000313" key="4">
    <source>
        <dbReference type="Proteomes" id="UP001209083"/>
    </source>
</evidence>
<feature type="region of interest" description="Disordered" evidence="1">
    <location>
        <begin position="143"/>
        <end position="186"/>
    </location>
</feature>